<dbReference type="Proteomes" id="UP001165090">
    <property type="component" value="Unassembled WGS sequence"/>
</dbReference>
<keyword evidence="2" id="KW-1185">Reference proteome</keyword>
<sequence>MVFMHGGLGYQATCWPPLLQVMDEATQNKLEDVLTSCKWQDVIDCILATDTAPQTSHNLVHLEVVGDHYHQKVMKPASPYVMEEMERKAGKDHIRQLQNLVHLVSDELPLGYLHEHWRL</sequence>
<evidence type="ECO:0000313" key="2">
    <source>
        <dbReference type="Proteomes" id="UP001165090"/>
    </source>
</evidence>
<gene>
    <name evidence="1" type="ORF">VaNZ11_016604</name>
</gene>
<comment type="caution">
    <text evidence="1">The sequence shown here is derived from an EMBL/GenBank/DDBJ whole genome shotgun (WGS) entry which is preliminary data.</text>
</comment>
<reference evidence="1 2" key="1">
    <citation type="journal article" date="2023" name="IScience">
        <title>Expanded male sex-determining region conserved during the evolution of homothallism in the green alga Volvox.</title>
        <authorList>
            <person name="Yamamoto K."/>
            <person name="Matsuzaki R."/>
            <person name="Mahakham W."/>
            <person name="Heman W."/>
            <person name="Sekimoto H."/>
            <person name="Kawachi M."/>
            <person name="Minakuchi Y."/>
            <person name="Toyoda A."/>
            <person name="Nozaki H."/>
        </authorList>
    </citation>
    <scope>NUCLEOTIDE SEQUENCE [LARGE SCALE GENOMIC DNA]</scope>
    <source>
        <strain evidence="1 2">NIES-4468</strain>
    </source>
</reference>
<proteinExistence type="predicted"/>
<protein>
    <submittedName>
        <fullName evidence="1">Uncharacterized protein</fullName>
    </submittedName>
</protein>
<evidence type="ECO:0000313" key="1">
    <source>
        <dbReference type="EMBL" id="GLI71419.1"/>
    </source>
</evidence>
<dbReference type="EMBL" id="BSDZ01000112">
    <property type="protein sequence ID" value="GLI71419.1"/>
    <property type="molecule type" value="Genomic_DNA"/>
</dbReference>
<name>A0ABQ5SPW2_9CHLO</name>
<organism evidence="1 2">
    <name type="scientific">Volvox africanus</name>
    <dbReference type="NCBI Taxonomy" id="51714"/>
    <lineage>
        <taxon>Eukaryota</taxon>
        <taxon>Viridiplantae</taxon>
        <taxon>Chlorophyta</taxon>
        <taxon>core chlorophytes</taxon>
        <taxon>Chlorophyceae</taxon>
        <taxon>CS clade</taxon>
        <taxon>Chlamydomonadales</taxon>
        <taxon>Volvocaceae</taxon>
        <taxon>Volvox</taxon>
    </lineage>
</organism>
<accession>A0ABQ5SPW2</accession>